<accession>A0A926DHU3</accession>
<evidence type="ECO:0000313" key="4">
    <source>
        <dbReference type="EMBL" id="MBC8538456.1"/>
    </source>
</evidence>
<dbReference type="Proteomes" id="UP000617951">
    <property type="component" value="Unassembled WGS sequence"/>
</dbReference>
<evidence type="ECO:0000256" key="2">
    <source>
        <dbReference type="SAM" id="Phobius"/>
    </source>
</evidence>
<keyword evidence="2" id="KW-0472">Membrane</keyword>
<keyword evidence="2" id="KW-0812">Transmembrane</keyword>
<feature type="domain" description="Transcobalamin-like C-terminal" evidence="3">
    <location>
        <begin position="352"/>
        <end position="429"/>
    </location>
</feature>
<gene>
    <name evidence="4" type="ORF">H8693_05875</name>
</gene>
<dbReference type="AlphaFoldDB" id="A0A926DHU3"/>
<dbReference type="Pfam" id="PF14478">
    <property type="entry name" value="DUF4430"/>
    <property type="match status" value="1"/>
</dbReference>
<reference evidence="4" key="1">
    <citation type="submission" date="2020-08" db="EMBL/GenBank/DDBJ databases">
        <title>Genome public.</title>
        <authorList>
            <person name="Liu C."/>
            <person name="Sun Q."/>
        </authorList>
    </citation>
    <scope>NUCLEOTIDE SEQUENCE</scope>
    <source>
        <strain evidence="4">NSJ-63</strain>
    </source>
</reference>
<evidence type="ECO:0000313" key="5">
    <source>
        <dbReference type="Proteomes" id="UP000617951"/>
    </source>
</evidence>
<feature type="compositionally biased region" description="Low complexity" evidence="1">
    <location>
        <begin position="277"/>
        <end position="290"/>
    </location>
</feature>
<comment type="caution">
    <text evidence="4">The sequence shown here is derived from an EMBL/GenBank/DDBJ whole genome shotgun (WGS) entry which is preliminary data.</text>
</comment>
<dbReference type="RefSeq" id="WP_249280218.1">
    <property type="nucleotide sequence ID" value="NZ_JACRSS010000002.1"/>
</dbReference>
<sequence length="442" mass="46595">MKTKTPSKKRALYNGLMAAAIVVILSAAVLAVGSIQGWFAGPPSAGGPGAAQTAEAALTAQNKVGGANIERAGIAYSLSEGTQLRDGDTVETLNGSSIELKSGEDWIFVSENSELTLHMEGDGMALSLSRGEIFAVVGDSLEIRAMDARGRLEAGAASVSAPSGSANFCCFAGEIALADSRIAAGEMASVLADGVHSGQLSLNTLNDFQMESVRRAGEKTQLCFTAAQIDEMQAEREEELRAAEEAQRQEEEKAAQIEKEQQENKENPGNAGGGNSTAGDSPAAAKPASSGGSGAAGTGGAGQTAEKKQKCTIEIRCDAILENMGDLEEGKNKYVPSNGKILARSTLEFEEGETAFDVLKRACSRAGIQLEYSWTPVYNSYYVEGINHLYEFDCGNQSGWMYQVNGWYPNYGCSAYTLKDGDAIVWRYTCKGYGADLGAPMA</sequence>
<keyword evidence="5" id="KW-1185">Reference proteome</keyword>
<dbReference type="InterPro" id="IPR027954">
    <property type="entry name" value="Transcobalamin-like_C"/>
</dbReference>
<evidence type="ECO:0000256" key="1">
    <source>
        <dbReference type="SAM" id="MobiDB-lite"/>
    </source>
</evidence>
<protein>
    <submittedName>
        <fullName evidence="4">DUF4430 domain-containing protein</fullName>
    </submittedName>
</protein>
<feature type="compositionally biased region" description="Gly residues" evidence="1">
    <location>
        <begin position="291"/>
        <end position="302"/>
    </location>
</feature>
<dbReference type="EMBL" id="JACRSS010000002">
    <property type="protein sequence ID" value="MBC8538456.1"/>
    <property type="molecule type" value="Genomic_DNA"/>
</dbReference>
<name>A0A926DHU3_9FIRM</name>
<feature type="region of interest" description="Disordered" evidence="1">
    <location>
        <begin position="234"/>
        <end position="305"/>
    </location>
</feature>
<dbReference type="Gene3D" id="2.170.130.30">
    <property type="match status" value="1"/>
</dbReference>
<proteinExistence type="predicted"/>
<feature type="compositionally biased region" description="Basic and acidic residues" evidence="1">
    <location>
        <begin position="234"/>
        <end position="266"/>
    </location>
</feature>
<feature type="transmembrane region" description="Helical" evidence="2">
    <location>
        <begin position="12"/>
        <end position="39"/>
    </location>
</feature>
<keyword evidence="2" id="KW-1133">Transmembrane helix</keyword>
<organism evidence="4 5">
    <name type="scientific">Guopingia tenuis</name>
    <dbReference type="NCBI Taxonomy" id="2763656"/>
    <lineage>
        <taxon>Bacteria</taxon>
        <taxon>Bacillati</taxon>
        <taxon>Bacillota</taxon>
        <taxon>Clostridia</taxon>
        <taxon>Christensenellales</taxon>
        <taxon>Christensenellaceae</taxon>
        <taxon>Guopingia</taxon>
    </lineage>
</organism>
<evidence type="ECO:0000259" key="3">
    <source>
        <dbReference type="Pfam" id="PF14478"/>
    </source>
</evidence>